<name>A0A0M3J287_ANISI</name>
<dbReference type="WBParaSite" id="ASIM_0000164301-mRNA-1">
    <property type="protein sequence ID" value="ASIM_0000164301-mRNA-1"/>
    <property type="gene ID" value="ASIM_0000164301"/>
</dbReference>
<dbReference type="SUPFAM" id="SSF50044">
    <property type="entry name" value="SH3-domain"/>
    <property type="match status" value="1"/>
</dbReference>
<reference evidence="5 6" key="2">
    <citation type="submission" date="2018-11" db="EMBL/GenBank/DDBJ databases">
        <authorList>
            <consortium name="Pathogen Informatics"/>
        </authorList>
    </citation>
    <scope>NUCLEOTIDE SEQUENCE [LARGE SCALE GENOMIC DNA]</scope>
</reference>
<dbReference type="OrthoDB" id="5868413at2759"/>
<feature type="compositionally biased region" description="Low complexity" evidence="3">
    <location>
        <begin position="96"/>
        <end position="110"/>
    </location>
</feature>
<evidence type="ECO:0000256" key="3">
    <source>
        <dbReference type="SAM" id="MobiDB-lite"/>
    </source>
</evidence>
<evidence type="ECO:0000313" key="7">
    <source>
        <dbReference type="WBParaSite" id="ASIM_0000164301-mRNA-1"/>
    </source>
</evidence>
<protein>
    <submittedName>
        <fullName evidence="7">SH3 domain-containing protein</fullName>
    </submittedName>
</protein>
<reference evidence="7" key="1">
    <citation type="submission" date="2017-02" db="UniProtKB">
        <authorList>
            <consortium name="WormBaseParasite"/>
        </authorList>
    </citation>
    <scope>IDENTIFICATION</scope>
</reference>
<feature type="domain" description="SH3" evidence="4">
    <location>
        <begin position="348"/>
        <end position="400"/>
    </location>
</feature>
<dbReference type="InterPro" id="IPR001452">
    <property type="entry name" value="SH3_domain"/>
</dbReference>
<evidence type="ECO:0000313" key="6">
    <source>
        <dbReference type="Proteomes" id="UP000267096"/>
    </source>
</evidence>
<evidence type="ECO:0000256" key="2">
    <source>
        <dbReference type="PROSITE-ProRule" id="PRU00192"/>
    </source>
</evidence>
<feature type="compositionally biased region" description="Low complexity" evidence="3">
    <location>
        <begin position="256"/>
        <end position="285"/>
    </location>
</feature>
<sequence length="400" mass="44121">MQPASTSIANNQFNEYSSFRGSTFGKSLNDGGGNHLNSNDSAAPFPKSIRFHRNTADTLDAVSPLVTNVQRTNSSSLIDLSPHKEQLMAANSLKITTSSSSNETTSTSHSMLSGRESPASGVKNERRSAVNEDDRRRKLELQRELLMRSKMSGVQSIDERTITEGSSSLDMQRNEHIKEMNIAEHRPAQALTAFESARASFMSASERAARYSLGGANTSSLSAYNSGYEKPTNYQHHHQKTNSADDNHNNSVLLPSSSSTPFYNNNNNSNVNDPTKKPTTPRIIRPAPPPPPLAQTGLKLKPPIPVPRKPGTSGETNQVNISLHLLVFIGHLKRYLFIVADHLSFKKECTRRCKALYDCIADSTDELSFRQGDIIIVTKERIAGEYDTWMVAFSLLLLLS</sequence>
<dbReference type="EMBL" id="UYRR01001647">
    <property type="protein sequence ID" value="VDK18845.1"/>
    <property type="molecule type" value="Genomic_DNA"/>
</dbReference>
<evidence type="ECO:0000259" key="4">
    <source>
        <dbReference type="PROSITE" id="PS50002"/>
    </source>
</evidence>
<feature type="compositionally biased region" description="Basic and acidic residues" evidence="3">
    <location>
        <begin position="123"/>
        <end position="136"/>
    </location>
</feature>
<feature type="region of interest" description="Disordered" evidence="3">
    <location>
        <begin position="224"/>
        <end position="315"/>
    </location>
</feature>
<dbReference type="InterPro" id="IPR036028">
    <property type="entry name" value="SH3-like_dom_sf"/>
</dbReference>
<dbReference type="PROSITE" id="PS50002">
    <property type="entry name" value="SH3"/>
    <property type="match status" value="1"/>
</dbReference>
<dbReference type="AlphaFoldDB" id="A0A0M3J287"/>
<keyword evidence="1 2" id="KW-0728">SH3 domain</keyword>
<gene>
    <name evidence="5" type="ORF">ASIM_LOCUS1520</name>
</gene>
<dbReference type="Gene3D" id="2.30.30.40">
    <property type="entry name" value="SH3 Domains"/>
    <property type="match status" value="1"/>
</dbReference>
<feature type="region of interest" description="Disordered" evidence="3">
    <location>
        <begin position="93"/>
        <end position="136"/>
    </location>
</feature>
<organism evidence="7">
    <name type="scientific">Anisakis simplex</name>
    <name type="common">Herring worm</name>
    <dbReference type="NCBI Taxonomy" id="6269"/>
    <lineage>
        <taxon>Eukaryota</taxon>
        <taxon>Metazoa</taxon>
        <taxon>Ecdysozoa</taxon>
        <taxon>Nematoda</taxon>
        <taxon>Chromadorea</taxon>
        <taxon>Rhabditida</taxon>
        <taxon>Spirurina</taxon>
        <taxon>Ascaridomorpha</taxon>
        <taxon>Ascaridoidea</taxon>
        <taxon>Anisakidae</taxon>
        <taxon>Anisakis</taxon>
        <taxon>Anisakis simplex complex</taxon>
    </lineage>
</organism>
<evidence type="ECO:0000313" key="5">
    <source>
        <dbReference type="EMBL" id="VDK18845.1"/>
    </source>
</evidence>
<evidence type="ECO:0000256" key="1">
    <source>
        <dbReference type="ARBA" id="ARBA00022443"/>
    </source>
</evidence>
<dbReference type="Proteomes" id="UP000267096">
    <property type="component" value="Unassembled WGS sequence"/>
</dbReference>
<keyword evidence="6" id="KW-1185">Reference proteome</keyword>
<proteinExistence type="predicted"/>
<accession>A0A0M3J287</accession>